<protein>
    <submittedName>
        <fullName evidence="2">NifU family SUF system FeS assembly protein</fullName>
    </submittedName>
</protein>
<reference evidence="2" key="2">
    <citation type="journal article" date="2012" name="PLoS ONE">
        <title>A Deeply Branching Thermophilic Bacterium with an Ancient Acetyl-CoA Pathway Dominates a Subsurface Ecosystem.</title>
        <authorList>
            <person name="Takami H."/>
            <person name="Noguchi H."/>
            <person name="Takaki Y."/>
            <person name="Uchiyama I."/>
            <person name="Toyoda A."/>
            <person name="Nishi S."/>
            <person name="Chee G.-J."/>
            <person name="Arai W."/>
            <person name="Nunoura T."/>
            <person name="Itoh T."/>
            <person name="Hattori M."/>
            <person name="Takai K."/>
        </authorList>
    </citation>
    <scope>NUCLEOTIDE SEQUENCE</scope>
</reference>
<dbReference type="PANTHER" id="PTHR10093">
    <property type="entry name" value="IRON-SULFUR CLUSTER ASSEMBLY ENZYME NIFU HOMOLOG"/>
    <property type="match status" value="1"/>
</dbReference>
<dbReference type="AlphaFoldDB" id="H5SJI4"/>
<name>H5SJI4_9BACT</name>
<reference evidence="2" key="1">
    <citation type="journal article" date="2005" name="Environ. Microbiol.">
        <title>Genetic and functional properties of uncultivated thermophilic crenarchaeotes from a subsurface gold mine as revealed by analysis of genome fragments.</title>
        <authorList>
            <person name="Nunoura T."/>
            <person name="Hirayama H."/>
            <person name="Takami H."/>
            <person name="Oida H."/>
            <person name="Nishi S."/>
            <person name="Shimamura S."/>
            <person name="Suzuki Y."/>
            <person name="Inagaki F."/>
            <person name="Takai K."/>
            <person name="Nealson K.H."/>
            <person name="Horikoshi K."/>
        </authorList>
    </citation>
    <scope>NUCLEOTIDE SEQUENCE</scope>
</reference>
<organism evidence="2">
    <name type="scientific">uncultured Acetothermia bacterium</name>
    <dbReference type="NCBI Taxonomy" id="236499"/>
    <lineage>
        <taxon>Bacteria</taxon>
        <taxon>Candidatus Bipolaricaulota</taxon>
        <taxon>environmental samples</taxon>
    </lineage>
</organism>
<accession>H5SJI4</accession>
<sequence length="128" mass="14193">MDRQAQIDFLLDHYENPRNRGRLENPDAQMTWGNPGCGDVITIYLKVSDDGQITDISFEGEGCTVSQASASILTEKLKGQALSYAEQLTVDDVTSWVGREIMLSRPRCALLAFSTLKLALRDLPKKSS</sequence>
<proteinExistence type="predicted"/>
<dbReference type="CDD" id="cd06664">
    <property type="entry name" value="IscU_like"/>
    <property type="match status" value="1"/>
</dbReference>
<feature type="domain" description="NIF system FeS cluster assembly NifU N-terminal" evidence="1">
    <location>
        <begin position="10"/>
        <end position="127"/>
    </location>
</feature>
<dbReference type="EMBL" id="AP011743">
    <property type="protein sequence ID" value="BAL56320.1"/>
    <property type="molecule type" value="Genomic_DNA"/>
</dbReference>
<dbReference type="InterPro" id="IPR002871">
    <property type="entry name" value="NIF_FeS_clus_asmbl_NifU_N"/>
</dbReference>
<dbReference type="NCBIfam" id="TIGR01994">
    <property type="entry name" value="SUF_scaf_2"/>
    <property type="match status" value="1"/>
</dbReference>
<gene>
    <name evidence="2" type="ORF">HGMM_F36B04C23</name>
</gene>
<evidence type="ECO:0000313" key="2">
    <source>
        <dbReference type="EMBL" id="BAL56320.1"/>
    </source>
</evidence>
<dbReference type="GO" id="GO:0051536">
    <property type="term" value="F:iron-sulfur cluster binding"/>
    <property type="evidence" value="ECO:0007669"/>
    <property type="project" value="InterPro"/>
</dbReference>
<dbReference type="GO" id="GO:0005506">
    <property type="term" value="F:iron ion binding"/>
    <property type="evidence" value="ECO:0007669"/>
    <property type="project" value="InterPro"/>
</dbReference>
<dbReference type="GO" id="GO:0016226">
    <property type="term" value="P:iron-sulfur cluster assembly"/>
    <property type="evidence" value="ECO:0007669"/>
    <property type="project" value="InterPro"/>
</dbReference>
<dbReference type="SUPFAM" id="SSF82649">
    <property type="entry name" value="SufE/NifU"/>
    <property type="match status" value="1"/>
</dbReference>
<dbReference type="Gene3D" id="3.90.1010.10">
    <property type="match status" value="1"/>
</dbReference>
<evidence type="ECO:0000259" key="1">
    <source>
        <dbReference type="Pfam" id="PF01592"/>
    </source>
</evidence>
<dbReference type="Pfam" id="PF01592">
    <property type="entry name" value="NifU_N"/>
    <property type="match status" value="1"/>
</dbReference>